<evidence type="ECO:0000313" key="2">
    <source>
        <dbReference type="EMBL" id="PRO74923.1"/>
    </source>
</evidence>
<dbReference type="OrthoDB" id="3196789at2"/>
<evidence type="ECO:0000256" key="1">
    <source>
        <dbReference type="SAM" id="MobiDB-lite"/>
    </source>
</evidence>
<feature type="region of interest" description="Disordered" evidence="1">
    <location>
        <begin position="15"/>
        <end position="35"/>
    </location>
</feature>
<dbReference type="EMBL" id="PVNP01000030">
    <property type="protein sequence ID" value="PRO74923.1"/>
    <property type="molecule type" value="Genomic_DNA"/>
</dbReference>
<comment type="caution">
    <text evidence="2">The sequence shown here is derived from an EMBL/GenBank/DDBJ whole genome shotgun (WGS) entry which is preliminary data.</text>
</comment>
<protein>
    <submittedName>
        <fullName evidence="2">Uncharacterized protein</fullName>
    </submittedName>
</protein>
<accession>A0A2S9VEN7</accession>
<sequence>MDDFESKVTQLFKESFSESEGSSSVPQNVTTSGTGNIVSIGTNHINVTNQEVIVKPNVMPGSHHITSDQQYIIRLLVDDVVTAEKASKKNPRNHAAVWTALKRKFKFSSYKFIEQEKFPEVESYLRQTIGRLKRAKSARGFSSWRKSRYSFIYARLKKLDRVDDKDWYLEFSFGCNSLTELTDDQLQQTYDWVASLKK</sequence>
<evidence type="ECO:0000313" key="3">
    <source>
        <dbReference type="Proteomes" id="UP000238949"/>
    </source>
</evidence>
<gene>
    <name evidence="2" type="ORF">C6Y40_03770</name>
</gene>
<feature type="compositionally biased region" description="Polar residues" evidence="1">
    <location>
        <begin position="25"/>
        <end position="35"/>
    </location>
</feature>
<proteinExistence type="predicted"/>
<dbReference type="RefSeq" id="WP_105933411.1">
    <property type="nucleotide sequence ID" value="NZ_PVNP01000030.1"/>
</dbReference>
<dbReference type="Proteomes" id="UP000238949">
    <property type="component" value="Unassembled WGS sequence"/>
</dbReference>
<keyword evidence="3" id="KW-1185">Reference proteome</keyword>
<dbReference type="AlphaFoldDB" id="A0A2S9VEN7"/>
<name>A0A2S9VEN7_9ALTE</name>
<reference evidence="3" key="1">
    <citation type="journal article" date="2020" name="Int. J. Syst. Evol. Microbiol.">
        <title>Alteromonas alba sp. nov., a marine bacterium isolated from the seawater of the West Pacific Ocean.</title>
        <authorList>
            <person name="Sun C."/>
            <person name="Wu Y.-H."/>
            <person name="Xamxidin M."/>
            <person name="Cheng H."/>
            <person name="Xu X.-W."/>
        </authorList>
    </citation>
    <scope>NUCLEOTIDE SEQUENCE [LARGE SCALE GENOMIC DNA]</scope>
    <source>
        <strain evidence="3">190</strain>
    </source>
</reference>
<organism evidence="2 3">
    <name type="scientific">Alteromonas alba</name>
    <dbReference type="NCBI Taxonomy" id="2079529"/>
    <lineage>
        <taxon>Bacteria</taxon>
        <taxon>Pseudomonadati</taxon>
        <taxon>Pseudomonadota</taxon>
        <taxon>Gammaproteobacteria</taxon>
        <taxon>Alteromonadales</taxon>
        <taxon>Alteromonadaceae</taxon>
        <taxon>Alteromonas/Salinimonas group</taxon>
        <taxon>Alteromonas</taxon>
    </lineage>
</organism>